<dbReference type="SMART" id="SM00382">
    <property type="entry name" value="AAA"/>
    <property type="match status" value="1"/>
</dbReference>
<feature type="transmembrane region" description="Helical" evidence="7">
    <location>
        <begin position="153"/>
        <end position="178"/>
    </location>
</feature>
<dbReference type="Gene3D" id="3.40.50.300">
    <property type="entry name" value="P-loop containing nucleotide triphosphate hydrolases"/>
    <property type="match status" value="1"/>
</dbReference>
<dbReference type="InterPro" id="IPR011527">
    <property type="entry name" value="ABC1_TM_dom"/>
</dbReference>
<evidence type="ECO:0000256" key="1">
    <source>
        <dbReference type="ARBA" id="ARBA00004651"/>
    </source>
</evidence>
<keyword evidence="5 7" id="KW-1133">Transmembrane helix</keyword>
<dbReference type="InterPro" id="IPR027417">
    <property type="entry name" value="P-loop_NTPase"/>
</dbReference>
<dbReference type="SUPFAM" id="SSF52540">
    <property type="entry name" value="P-loop containing nucleoside triphosphate hydrolases"/>
    <property type="match status" value="1"/>
</dbReference>
<evidence type="ECO:0000256" key="6">
    <source>
        <dbReference type="ARBA" id="ARBA00023136"/>
    </source>
</evidence>
<dbReference type="InterPro" id="IPR003593">
    <property type="entry name" value="AAA+_ATPase"/>
</dbReference>
<comment type="caution">
    <text evidence="10">The sequence shown here is derived from an EMBL/GenBank/DDBJ whole genome shotgun (WGS) entry which is preliminary data.</text>
</comment>
<keyword evidence="4 10" id="KW-0067">ATP-binding</keyword>
<evidence type="ECO:0000313" key="11">
    <source>
        <dbReference type="Proteomes" id="UP000252731"/>
    </source>
</evidence>
<dbReference type="PANTHER" id="PTHR43394:SF1">
    <property type="entry name" value="ATP-BINDING CASSETTE SUB-FAMILY B MEMBER 10, MITOCHONDRIAL"/>
    <property type="match status" value="1"/>
</dbReference>
<feature type="transmembrane region" description="Helical" evidence="7">
    <location>
        <begin position="20"/>
        <end position="44"/>
    </location>
</feature>
<dbReference type="SUPFAM" id="SSF90123">
    <property type="entry name" value="ABC transporter transmembrane region"/>
    <property type="match status" value="1"/>
</dbReference>
<dbReference type="InterPro" id="IPR017871">
    <property type="entry name" value="ABC_transporter-like_CS"/>
</dbReference>
<keyword evidence="2 7" id="KW-0812">Transmembrane</keyword>
<dbReference type="PROSITE" id="PS50929">
    <property type="entry name" value="ABC_TM1F"/>
    <property type="match status" value="1"/>
</dbReference>
<evidence type="ECO:0000259" key="8">
    <source>
        <dbReference type="PROSITE" id="PS50893"/>
    </source>
</evidence>
<name>A0A366JHS7_CYTFI</name>
<evidence type="ECO:0000256" key="5">
    <source>
        <dbReference type="ARBA" id="ARBA00022989"/>
    </source>
</evidence>
<dbReference type="Gene3D" id="1.20.1560.10">
    <property type="entry name" value="ABC transporter type 1, transmembrane domain"/>
    <property type="match status" value="1"/>
</dbReference>
<comment type="subcellular location">
    <subcellularLocation>
        <location evidence="1">Cell membrane</location>
        <topology evidence="1">Multi-pass membrane protein</topology>
    </subcellularLocation>
</comment>
<dbReference type="Pfam" id="PF00005">
    <property type="entry name" value="ABC_tran"/>
    <property type="match status" value="1"/>
</dbReference>
<dbReference type="PROSITE" id="PS00211">
    <property type="entry name" value="ABC_TRANSPORTER_1"/>
    <property type="match status" value="1"/>
</dbReference>
<dbReference type="GO" id="GO:0005886">
    <property type="term" value="C:plasma membrane"/>
    <property type="evidence" value="ECO:0007669"/>
    <property type="project" value="UniProtKB-SubCell"/>
</dbReference>
<dbReference type="InterPro" id="IPR036640">
    <property type="entry name" value="ABC1_TM_sf"/>
</dbReference>
<dbReference type="RefSeq" id="WP_113885540.1">
    <property type="nucleotide sequence ID" value="NZ_QNSF01000025.1"/>
</dbReference>
<dbReference type="AlphaFoldDB" id="A0A366JHS7"/>
<evidence type="ECO:0000256" key="3">
    <source>
        <dbReference type="ARBA" id="ARBA00022741"/>
    </source>
</evidence>
<dbReference type="Pfam" id="PF00664">
    <property type="entry name" value="ABC_membrane"/>
    <property type="match status" value="1"/>
</dbReference>
<feature type="transmembrane region" description="Helical" evidence="7">
    <location>
        <begin position="252"/>
        <end position="274"/>
    </location>
</feature>
<accession>A0A366JHS7</accession>
<dbReference type="PROSITE" id="PS50893">
    <property type="entry name" value="ABC_TRANSPORTER_2"/>
    <property type="match status" value="1"/>
</dbReference>
<evidence type="ECO:0000256" key="7">
    <source>
        <dbReference type="SAM" id="Phobius"/>
    </source>
</evidence>
<dbReference type="GO" id="GO:0005524">
    <property type="term" value="F:ATP binding"/>
    <property type="evidence" value="ECO:0007669"/>
    <property type="project" value="UniProtKB-KW"/>
</dbReference>
<keyword evidence="3" id="KW-0547">Nucleotide-binding</keyword>
<dbReference type="Proteomes" id="UP000252731">
    <property type="component" value="Unassembled WGS sequence"/>
</dbReference>
<dbReference type="EMBL" id="QNSF01000025">
    <property type="protein sequence ID" value="RBP86584.1"/>
    <property type="molecule type" value="Genomic_DNA"/>
</dbReference>
<evidence type="ECO:0000256" key="2">
    <source>
        <dbReference type="ARBA" id="ARBA00022692"/>
    </source>
</evidence>
<protein>
    <submittedName>
        <fullName evidence="10">Putative ABC transport system ATP-binding protein</fullName>
    </submittedName>
</protein>
<keyword evidence="6 7" id="KW-0472">Membrane</keyword>
<dbReference type="InterPro" id="IPR003439">
    <property type="entry name" value="ABC_transporter-like_ATP-bd"/>
</dbReference>
<proteinExistence type="predicted"/>
<feature type="domain" description="ABC transporter" evidence="8">
    <location>
        <begin position="345"/>
        <end position="580"/>
    </location>
</feature>
<dbReference type="InterPro" id="IPR039421">
    <property type="entry name" value="Type_1_exporter"/>
</dbReference>
<dbReference type="GO" id="GO:0016887">
    <property type="term" value="F:ATP hydrolysis activity"/>
    <property type="evidence" value="ECO:0007669"/>
    <property type="project" value="InterPro"/>
</dbReference>
<sequence length="597" mass="68993">MNYLKRASDFVWKEEKLFFIYMMLIKVFQGFIPYLSLLVVAGLINNVQIYVTSHRVDFNIIILLLSLQFLIAVIDSILTRLEIVVSSTIEQRVEYKLKQRILGKVIDIQYKNFEDHKFYNYLQRSQGDLGSRFFQPINTLLDIFKVSITVVTVFVYLFSFHWLFPLLSLLSAVPMYFFQKYYGMKKFYLMKYQTPSAREHNYIFSLMTSRESNKEIRIFVIGDYLKQKWAKLFSKNNEEIIGLITKHQRVNIFLDIFTAFIYAASTFVILELIFKGLIKIGDFVSIGQGIKRAQVSINILTNNIASLYEKQLFIKDYYFFLHYADNVSPKNKIKQNHKMEGKWEVYFKNASYNYPYSSKASINNINLTISSGEKIAIVGENGSGKSTLIKCLVGLYDLSDGEVLINGSHPSLVHDKISVIFQDFGKYDFSVKENIGFGRISKINEPEIIKQAAMQAEVHKLIDTLESKYDTRLGRMFENSTDLSGGQWQKIALARALVSDAKIIVLDEPTSSLDPVTEAEIFKNFKTIIGTKTTIFISHRMYASQYADRIVVMKDGQIVESGTHLELIDIDGEYKRLYSLQANMYSSEKNRQEVLMT</sequence>
<dbReference type="GO" id="GO:0015421">
    <property type="term" value="F:ABC-type oligopeptide transporter activity"/>
    <property type="evidence" value="ECO:0007669"/>
    <property type="project" value="TreeGrafter"/>
</dbReference>
<evidence type="ECO:0000259" key="9">
    <source>
        <dbReference type="PROSITE" id="PS50929"/>
    </source>
</evidence>
<dbReference type="PANTHER" id="PTHR43394">
    <property type="entry name" value="ATP-DEPENDENT PERMEASE MDL1, MITOCHONDRIAL"/>
    <property type="match status" value="1"/>
</dbReference>
<reference evidence="10 11" key="1">
    <citation type="submission" date="2018-06" db="EMBL/GenBank/DDBJ databases">
        <title>Freshwater and sediment microbial communities from various areas in North America, analyzing microbe dynamics in response to fracking.</title>
        <authorList>
            <person name="Lamendella R."/>
        </authorList>
    </citation>
    <scope>NUCLEOTIDE SEQUENCE [LARGE SCALE GENOMIC DNA]</scope>
    <source>
        <strain evidence="10 11">14_TX</strain>
    </source>
</reference>
<keyword evidence="11" id="KW-1185">Reference proteome</keyword>
<evidence type="ECO:0000256" key="4">
    <source>
        <dbReference type="ARBA" id="ARBA00022840"/>
    </source>
</evidence>
<feature type="domain" description="ABC transmembrane type-1" evidence="9">
    <location>
        <begin position="17"/>
        <end position="309"/>
    </location>
</feature>
<evidence type="ECO:0000313" key="10">
    <source>
        <dbReference type="EMBL" id="RBP86584.1"/>
    </source>
</evidence>
<gene>
    <name evidence="10" type="ORF">DFO70_12552</name>
</gene>
<organism evidence="10 11">
    <name type="scientific">Cytobacillus firmus</name>
    <name type="common">Bacillus firmus</name>
    <dbReference type="NCBI Taxonomy" id="1399"/>
    <lineage>
        <taxon>Bacteria</taxon>
        <taxon>Bacillati</taxon>
        <taxon>Bacillota</taxon>
        <taxon>Bacilli</taxon>
        <taxon>Bacillales</taxon>
        <taxon>Bacillaceae</taxon>
        <taxon>Cytobacillus</taxon>
    </lineage>
</organism>
<feature type="transmembrane region" description="Helical" evidence="7">
    <location>
        <begin position="56"/>
        <end position="78"/>
    </location>
</feature>
<dbReference type="OrthoDB" id="9806127at2"/>